<reference evidence="1" key="1">
    <citation type="submission" date="2022-07" db="EMBL/GenBank/DDBJ databases">
        <authorList>
            <person name="Macas J."/>
            <person name="Novak P."/>
            <person name="Neumann P."/>
        </authorList>
    </citation>
    <scope>NUCLEOTIDE SEQUENCE</scope>
</reference>
<dbReference type="Proteomes" id="UP001152484">
    <property type="component" value="Unassembled WGS sequence"/>
</dbReference>
<evidence type="ECO:0000313" key="2">
    <source>
        <dbReference type="Proteomes" id="UP001152484"/>
    </source>
</evidence>
<keyword evidence="2" id="KW-1185">Reference proteome</keyword>
<name>A0A9P0ZUC4_CUSEU</name>
<proteinExistence type="predicted"/>
<evidence type="ECO:0000313" key="1">
    <source>
        <dbReference type="EMBL" id="CAH9112663.1"/>
    </source>
</evidence>
<dbReference type="EMBL" id="CAMAPE010000060">
    <property type="protein sequence ID" value="CAH9112663.1"/>
    <property type="molecule type" value="Genomic_DNA"/>
</dbReference>
<protein>
    <submittedName>
        <fullName evidence="1">Uncharacterized protein</fullName>
    </submittedName>
</protein>
<comment type="caution">
    <text evidence="1">The sequence shown here is derived from an EMBL/GenBank/DDBJ whole genome shotgun (WGS) entry which is preliminary data.</text>
</comment>
<gene>
    <name evidence="1" type="ORF">CEURO_LOCUS19688</name>
</gene>
<accession>A0A9P0ZUC4</accession>
<sequence length="15" mass="1854">MSMKYFLLIDHNVEN</sequence>
<organism evidence="1 2">
    <name type="scientific">Cuscuta europaea</name>
    <name type="common">European dodder</name>
    <dbReference type="NCBI Taxonomy" id="41803"/>
    <lineage>
        <taxon>Eukaryota</taxon>
        <taxon>Viridiplantae</taxon>
        <taxon>Streptophyta</taxon>
        <taxon>Embryophyta</taxon>
        <taxon>Tracheophyta</taxon>
        <taxon>Spermatophyta</taxon>
        <taxon>Magnoliopsida</taxon>
        <taxon>eudicotyledons</taxon>
        <taxon>Gunneridae</taxon>
        <taxon>Pentapetalae</taxon>
        <taxon>asterids</taxon>
        <taxon>lamiids</taxon>
        <taxon>Solanales</taxon>
        <taxon>Convolvulaceae</taxon>
        <taxon>Cuscuteae</taxon>
        <taxon>Cuscuta</taxon>
        <taxon>Cuscuta subgen. Cuscuta</taxon>
    </lineage>
</organism>